<dbReference type="SMART" id="SM00186">
    <property type="entry name" value="FBG"/>
    <property type="match status" value="1"/>
</dbReference>
<dbReference type="Pfam" id="PF00147">
    <property type="entry name" value="Fibrinogen_C"/>
    <property type="match status" value="1"/>
</dbReference>
<dbReference type="GO" id="GO:0004857">
    <property type="term" value="F:enzyme inhibitor activity"/>
    <property type="evidence" value="ECO:0007669"/>
    <property type="project" value="TreeGrafter"/>
</dbReference>
<dbReference type="EMBL" id="JAPFRF010000018">
    <property type="protein sequence ID" value="KAJ7308203.1"/>
    <property type="molecule type" value="Genomic_DNA"/>
</dbReference>
<dbReference type="InterPro" id="IPR014716">
    <property type="entry name" value="Fibrinogen_a/b/g_C_1"/>
</dbReference>
<feature type="signal peptide" evidence="2">
    <location>
        <begin position="1"/>
        <end position="21"/>
    </location>
</feature>
<dbReference type="Gene3D" id="3.90.215.10">
    <property type="entry name" value="Gamma Fibrinogen, chain A, domain 1"/>
    <property type="match status" value="1"/>
</dbReference>
<dbReference type="PROSITE" id="PS51406">
    <property type="entry name" value="FIBRINOGEN_C_2"/>
    <property type="match status" value="1"/>
</dbReference>
<dbReference type="GO" id="GO:0005615">
    <property type="term" value="C:extracellular space"/>
    <property type="evidence" value="ECO:0007669"/>
    <property type="project" value="TreeGrafter"/>
</dbReference>
<feature type="region of interest" description="Disordered" evidence="1">
    <location>
        <begin position="21"/>
        <end position="47"/>
    </location>
</feature>
<organism evidence="4 5">
    <name type="scientific">Phrynocephalus forsythii</name>
    <dbReference type="NCBI Taxonomy" id="171643"/>
    <lineage>
        <taxon>Eukaryota</taxon>
        <taxon>Metazoa</taxon>
        <taxon>Chordata</taxon>
        <taxon>Craniata</taxon>
        <taxon>Vertebrata</taxon>
        <taxon>Euteleostomi</taxon>
        <taxon>Lepidosauria</taxon>
        <taxon>Squamata</taxon>
        <taxon>Bifurcata</taxon>
        <taxon>Unidentata</taxon>
        <taxon>Episquamata</taxon>
        <taxon>Toxicofera</taxon>
        <taxon>Iguania</taxon>
        <taxon>Acrodonta</taxon>
        <taxon>Agamidae</taxon>
        <taxon>Agaminae</taxon>
        <taxon>Phrynocephalus</taxon>
    </lineage>
</organism>
<gene>
    <name evidence="4" type="ORF">JRQ81_008722</name>
</gene>
<dbReference type="SUPFAM" id="SSF56496">
    <property type="entry name" value="Fibrinogen C-terminal domain-like"/>
    <property type="match status" value="1"/>
</dbReference>
<protein>
    <recommendedName>
        <fullName evidence="3">Fibrinogen C-terminal domain-containing protein</fullName>
    </recommendedName>
</protein>
<keyword evidence="2" id="KW-0732">Signal</keyword>
<feature type="chain" id="PRO_5040129572" description="Fibrinogen C-terminal domain-containing protein" evidence="2">
    <location>
        <begin position="22"/>
        <end position="308"/>
    </location>
</feature>
<accession>A0A9Q0XAR2</accession>
<evidence type="ECO:0000313" key="4">
    <source>
        <dbReference type="EMBL" id="KAJ7308203.1"/>
    </source>
</evidence>
<feature type="region of interest" description="Disordered" evidence="1">
    <location>
        <begin position="184"/>
        <end position="209"/>
    </location>
</feature>
<evidence type="ECO:0000256" key="2">
    <source>
        <dbReference type="SAM" id="SignalP"/>
    </source>
</evidence>
<proteinExistence type="predicted"/>
<comment type="caution">
    <text evidence="4">The sequence shown here is derived from an EMBL/GenBank/DDBJ whole genome shotgun (WGS) entry which is preliminary data.</text>
</comment>
<name>A0A9Q0XAR2_9SAUR</name>
<dbReference type="InterPro" id="IPR002181">
    <property type="entry name" value="Fibrinogen_a/b/g_C_dom"/>
</dbReference>
<dbReference type="OrthoDB" id="6145874at2759"/>
<sequence length="308" mass="33173">MPPPCLVALLVALIAAGATTASASASASPRPPKERASPPGTVAASPKGASWDEVNLLAHAVLQLGHGLKEHVDRTRGQVRDLRARLGAHEDALGRLQSAAAEAEDAAEAGAPAPHHGNRTGGAPGDLAALQNLVGLQNEKIEDLFQKIKQQQYRMDKQSMQIKSLQSKVNMMLPLYAKGAEMEKISKQKASSPRGHDLASNRSQDVNPTLPEVPRFPLGCHQLFPDGSQRRGVFRIQPPGSQPFDVLCDPSPGGGGWTVIQKRQDGSVDFDQLWEAYKNGFGNLSGDFWLGLEKTHQIVRQGRFRSPD</sequence>
<dbReference type="GO" id="GO:0070328">
    <property type="term" value="P:triglyceride homeostasis"/>
    <property type="evidence" value="ECO:0007669"/>
    <property type="project" value="TreeGrafter"/>
</dbReference>
<evidence type="ECO:0000256" key="1">
    <source>
        <dbReference type="SAM" id="MobiDB-lite"/>
    </source>
</evidence>
<dbReference type="PANTHER" id="PTHR19143:SF256">
    <property type="entry name" value="ANGIOPOIETIN-RELATED PROTEIN 4"/>
    <property type="match status" value="1"/>
</dbReference>
<evidence type="ECO:0000259" key="3">
    <source>
        <dbReference type="PROSITE" id="PS51406"/>
    </source>
</evidence>
<keyword evidence="5" id="KW-1185">Reference proteome</keyword>
<dbReference type="InterPro" id="IPR036056">
    <property type="entry name" value="Fibrinogen-like_C"/>
</dbReference>
<dbReference type="PANTHER" id="PTHR19143">
    <property type="entry name" value="FIBRINOGEN/TENASCIN/ANGIOPOEITIN"/>
    <property type="match status" value="1"/>
</dbReference>
<dbReference type="Proteomes" id="UP001142489">
    <property type="component" value="Unassembled WGS sequence"/>
</dbReference>
<evidence type="ECO:0000313" key="5">
    <source>
        <dbReference type="Proteomes" id="UP001142489"/>
    </source>
</evidence>
<dbReference type="AlphaFoldDB" id="A0A9Q0XAR2"/>
<feature type="region of interest" description="Disordered" evidence="1">
    <location>
        <begin position="97"/>
        <end position="125"/>
    </location>
</feature>
<feature type="domain" description="Fibrinogen C-terminal" evidence="3">
    <location>
        <begin position="211"/>
        <end position="308"/>
    </location>
</feature>
<dbReference type="InterPro" id="IPR050373">
    <property type="entry name" value="Fibrinogen_C-term_domain"/>
</dbReference>
<reference evidence="4" key="1">
    <citation type="journal article" date="2023" name="DNA Res.">
        <title>Chromosome-level genome assembly of Phrynocephalus forsythii using third-generation DNA sequencing and Hi-C analysis.</title>
        <authorList>
            <person name="Qi Y."/>
            <person name="Zhao W."/>
            <person name="Zhao Y."/>
            <person name="Niu C."/>
            <person name="Cao S."/>
            <person name="Zhang Y."/>
        </authorList>
    </citation>
    <scope>NUCLEOTIDE SEQUENCE</scope>
    <source>
        <tissue evidence="4">Muscle</tissue>
    </source>
</reference>